<dbReference type="PANTHER" id="PTHR11042">
    <property type="entry name" value="EUKARYOTIC TRANSLATION INITIATION FACTOR 2-ALPHA KINASE EIF2-ALPHA KINASE -RELATED"/>
    <property type="match status" value="1"/>
</dbReference>
<evidence type="ECO:0000313" key="17">
    <source>
        <dbReference type="Proteomes" id="UP001153712"/>
    </source>
</evidence>
<dbReference type="CDD" id="cd14046">
    <property type="entry name" value="STKc_EIF2AK4_GCN2_rpt2"/>
    <property type="match status" value="1"/>
</dbReference>
<keyword evidence="3" id="KW-0808">Transferase</keyword>
<dbReference type="Gene3D" id="3.30.930.10">
    <property type="entry name" value="Bira Bifunctional Protein, Domain 2"/>
    <property type="match status" value="1"/>
</dbReference>
<dbReference type="SUPFAM" id="SSF54495">
    <property type="entry name" value="UBC-like"/>
    <property type="match status" value="1"/>
</dbReference>
<dbReference type="Gene3D" id="3.40.50.800">
    <property type="entry name" value="Anticodon-binding domain"/>
    <property type="match status" value="1"/>
</dbReference>
<dbReference type="InterPro" id="IPR008271">
    <property type="entry name" value="Ser/Thr_kinase_AS"/>
</dbReference>
<dbReference type="InterPro" id="IPR036621">
    <property type="entry name" value="Anticodon-bd_dom_sf"/>
</dbReference>
<dbReference type="GO" id="GO:0004694">
    <property type="term" value="F:eukaryotic translation initiation factor 2alpha kinase activity"/>
    <property type="evidence" value="ECO:0007669"/>
    <property type="project" value="InterPro"/>
</dbReference>
<evidence type="ECO:0000259" key="14">
    <source>
        <dbReference type="PROSITE" id="PS50011"/>
    </source>
</evidence>
<feature type="binding site" evidence="11 12">
    <location>
        <position position="526"/>
    </location>
    <ligand>
        <name>ATP</name>
        <dbReference type="ChEBI" id="CHEBI:30616"/>
    </ligand>
</feature>
<evidence type="ECO:0000256" key="13">
    <source>
        <dbReference type="SAM" id="MobiDB-lite"/>
    </source>
</evidence>
<proteinExistence type="inferred from homology"/>
<dbReference type="Gene3D" id="3.10.110.10">
    <property type="entry name" value="Ubiquitin Conjugating Enzyme"/>
    <property type="match status" value="1"/>
</dbReference>
<dbReference type="GO" id="GO:0000077">
    <property type="term" value="P:DNA damage checkpoint signaling"/>
    <property type="evidence" value="ECO:0007669"/>
    <property type="project" value="InterPro"/>
</dbReference>
<dbReference type="CDD" id="cd23823">
    <property type="entry name" value="RWD_GCN2"/>
    <property type="match status" value="1"/>
</dbReference>
<evidence type="ECO:0000256" key="3">
    <source>
        <dbReference type="ARBA" id="ARBA00022679"/>
    </source>
</evidence>
<dbReference type="SUPFAM" id="SSF55681">
    <property type="entry name" value="Class II aaRS and biotin synthetases"/>
    <property type="match status" value="1"/>
</dbReference>
<comment type="catalytic activity">
    <reaction evidence="9">
        <text>L-seryl-[protein] + ATP = O-phospho-L-seryl-[protein] + ADP + H(+)</text>
        <dbReference type="Rhea" id="RHEA:17989"/>
        <dbReference type="Rhea" id="RHEA-COMP:9863"/>
        <dbReference type="Rhea" id="RHEA-COMP:11604"/>
        <dbReference type="ChEBI" id="CHEBI:15378"/>
        <dbReference type="ChEBI" id="CHEBI:29999"/>
        <dbReference type="ChEBI" id="CHEBI:30616"/>
        <dbReference type="ChEBI" id="CHEBI:83421"/>
        <dbReference type="ChEBI" id="CHEBI:456216"/>
        <dbReference type="EC" id="2.7.11.1"/>
    </reaction>
</comment>
<evidence type="ECO:0000256" key="1">
    <source>
        <dbReference type="ARBA" id="ARBA00012513"/>
    </source>
</evidence>
<keyword evidence="4 11" id="KW-0547">Nucleotide-binding</keyword>
<dbReference type="SMART" id="SM00220">
    <property type="entry name" value="S_TKc"/>
    <property type="match status" value="1"/>
</dbReference>
<protein>
    <recommendedName>
        <fullName evidence="1">non-specific serine/threonine protein kinase</fullName>
        <ecNumber evidence="1">2.7.11.1</ecNumber>
    </recommendedName>
</protein>
<dbReference type="InterPro" id="IPR000719">
    <property type="entry name" value="Prot_kinase_dom"/>
</dbReference>
<evidence type="ECO:0000256" key="8">
    <source>
        <dbReference type="ARBA" id="ARBA00047899"/>
    </source>
</evidence>
<dbReference type="Gene3D" id="3.30.200.20">
    <property type="entry name" value="Phosphorylase Kinase, domain 1"/>
    <property type="match status" value="1"/>
</dbReference>
<organism evidence="16 17">
    <name type="scientific">Phyllotreta striolata</name>
    <name type="common">Striped flea beetle</name>
    <name type="synonym">Crioceris striolata</name>
    <dbReference type="NCBI Taxonomy" id="444603"/>
    <lineage>
        <taxon>Eukaryota</taxon>
        <taxon>Metazoa</taxon>
        <taxon>Ecdysozoa</taxon>
        <taxon>Arthropoda</taxon>
        <taxon>Hexapoda</taxon>
        <taxon>Insecta</taxon>
        <taxon>Pterygota</taxon>
        <taxon>Neoptera</taxon>
        <taxon>Endopterygota</taxon>
        <taxon>Coleoptera</taxon>
        <taxon>Polyphaga</taxon>
        <taxon>Cucujiformia</taxon>
        <taxon>Chrysomeloidea</taxon>
        <taxon>Chrysomelidae</taxon>
        <taxon>Galerucinae</taxon>
        <taxon>Alticini</taxon>
        <taxon>Phyllotreta</taxon>
    </lineage>
</organism>
<gene>
    <name evidence="16" type="ORF">PHYEVI_LOCUS5854</name>
</gene>
<dbReference type="Pfam" id="PF05773">
    <property type="entry name" value="RWD"/>
    <property type="match status" value="1"/>
</dbReference>
<evidence type="ECO:0000256" key="12">
    <source>
        <dbReference type="PROSITE-ProRule" id="PRU10141"/>
    </source>
</evidence>
<comment type="similarity">
    <text evidence="7">Belongs to the protein kinase superfamily. Ser/Thr protein kinase family. GCN2 subfamily.</text>
</comment>
<dbReference type="OrthoDB" id="6778822at2759"/>
<evidence type="ECO:0000256" key="4">
    <source>
        <dbReference type="ARBA" id="ARBA00022741"/>
    </source>
</evidence>
<keyword evidence="6 11" id="KW-0067">ATP-binding</keyword>
<dbReference type="FunFam" id="3.10.110.10:FF:000050">
    <property type="entry name" value="eIF-2-alpha kinase GCN2"/>
    <property type="match status" value="1"/>
</dbReference>
<dbReference type="InterPro" id="IPR011009">
    <property type="entry name" value="Kinase-like_dom_sf"/>
</dbReference>
<keyword evidence="17" id="KW-1185">Reference proteome</keyword>
<dbReference type="InterPro" id="IPR016135">
    <property type="entry name" value="UBQ-conjugating_enzyme/RWD"/>
</dbReference>
<dbReference type="PROSITE" id="PS00107">
    <property type="entry name" value="PROTEIN_KINASE_ATP"/>
    <property type="match status" value="1"/>
</dbReference>
<evidence type="ECO:0000256" key="7">
    <source>
        <dbReference type="ARBA" id="ARBA00037982"/>
    </source>
</evidence>
<evidence type="ECO:0000256" key="6">
    <source>
        <dbReference type="ARBA" id="ARBA00022840"/>
    </source>
</evidence>
<sequence length="1584" mass="182544">MSSDESSETRQNNEFGALQAIYFDNLKDLRKKAAWNKWTPLDFSITLGPQQGSAGTSEFYVQVDLHVICNEHYPYSVPKISLENGKGLSNALLGELKESLDRKAEELKGEEMIFQLSQITQEFLHKHNKPASKSFYEEMLERQKEKELMETQARKLESDRRRQYVREEVQKREEILISEAKKKHLNSYTETSDESLCSHRSSLVIQFGFREIQRGRCLKHSSSNRTTFSGLDTETGEFVLISEWSFPYGNKQDLQQIQRQLNSIEQEINYLVKLKHNSLAQYYGLKYDIGDDFVTVYLLKEFIFGVNCYSLFTSQSMKVDVDYLKYIARGVLVGLEYLHRNNVVHKDLKDSNVYINSFGTVEVSNFSIYRRLLDLNNQNHGYYNKKTDIFKFGLFVLSLLQGFAVSEDNLVIPDKFSSDLYDFLSRCVAKEENDRYTAQQLLNHPFFHKPLTVLSPKNFKEEIELSRNVSPEIIQTDLQQILSRSFSGGQSRINNEFEFLQHLGKGAYGDVIKVQNKLDGGYYAIKRIRLNPKNRALNKKIVREVKLLSRLNHENVVRYFNSWVETTTIKEDLDSTGSIVSTEENVPKIVKKTEFTINDDIEALAPPIKNVEVSTKYESKSQAAYESSSSDDDSSDDDEEWGGRIYEDSQSDSIEFEHQSSEINKETSSESLEKQKPCNSVESPKDLVKQIDFMYIQMEFCEKSTLRTAIDDKLYLEKDRMLRLFREIVEGLAYIHQQGMIHRDLKPVNIFLDSEDHVKIGDFGLATTSIKSKQIEYVSGKNAPEHVKEETADESKTGFVGTALYVAPEIGASSRVVYSQKVDIYSLGIILFEMCYKPLETAMERIKILTKLRSKEIQFPADFLSCKDNEKHVELLRWLLNHDLSKRPTSQELLQSEHIPAPVLEECELRELVRHTLNNPQLKGYKYLVASCFKQVATFAQDVTYDRDPAAQSLSQKPLQLQELIKDTCVKKKEDRKIEVTWWIQSGALSVGKYILNENFIMLRIVMIFKQHGGQSFSTPLLMPKGKFYENLDSCVKVMTHFGGIVSLPYDLRIPLARYVVWNGVTSLRRYTIERVYREKKVYGFQPRELFECAFDIVSPTPGFMYDAEILYIVYEILNELPVLKNKHITIRLNHNQLLQSILLHYGIKENYQEIYNLLYDVKEGKVQKSQMQNYLIGLGLSDNTIGVLMNLLNSEFEMSKAPSQFQMITKKKTGEAGQLARQALQELKVICQNAEAFGIKYDMVVSPGLVYNVQQYSGMIFQFVCELKKKHKRDSMEVLAAGGRYDSMISWYRSIVEQASISSKSVQQSAVGVSISLDKLVQALQKAQGEDVPKSDNLDVVVCSVGNRQSIQDKTKILKSLWDAGIRSALIEVANIEDIQEQMNDAKVSHVIVLKDNEPGMVRVRSWERERFQEKSFSTSELLENLQRILKAWTDRNEESVQMQSLSRSESRSSYGEKNVHVQEAVVDVLFLDKLSSNTRKRCENQLRSQLSNLFKRLTGFVIVIVMAIDTNVIRTLSSHLEFDNDGQFQKSVENVIERHPRYKKYLNDVCDEIYEQKSKRKNPIIVLYSSLDNFHKVIYISS</sequence>
<evidence type="ECO:0000256" key="2">
    <source>
        <dbReference type="ARBA" id="ARBA00022527"/>
    </source>
</evidence>
<dbReference type="PROSITE" id="PS50908">
    <property type="entry name" value="RWD"/>
    <property type="match status" value="1"/>
</dbReference>
<dbReference type="Proteomes" id="UP001153712">
    <property type="component" value="Chromosome 2"/>
</dbReference>
<comment type="catalytic activity">
    <reaction evidence="8">
        <text>L-threonyl-[protein] + ATP = O-phospho-L-threonyl-[protein] + ADP + H(+)</text>
        <dbReference type="Rhea" id="RHEA:46608"/>
        <dbReference type="Rhea" id="RHEA-COMP:11060"/>
        <dbReference type="Rhea" id="RHEA-COMP:11605"/>
        <dbReference type="ChEBI" id="CHEBI:15378"/>
        <dbReference type="ChEBI" id="CHEBI:30013"/>
        <dbReference type="ChEBI" id="CHEBI:30616"/>
        <dbReference type="ChEBI" id="CHEBI:61977"/>
        <dbReference type="ChEBI" id="CHEBI:456216"/>
        <dbReference type="EC" id="2.7.11.1"/>
    </reaction>
</comment>
<feature type="binding site" evidence="11">
    <location>
        <begin position="503"/>
        <end position="511"/>
    </location>
    <ligand>
        <name>ATP</name>
        <dbReference type="ChEBI" id="CHEBI:30616"/>
    </ligand>
</feature>
<feature type="domain" description="RWD" evidence="15">
    <location>
        <begin position="13"/>
        <end position="127"/>
    </location>
</feature>
<feature type="compositionally biased region" description="Acidic residues" evidence="13">
    <location>
        <begin position="629"/>
        <end position="640"/>
    </location>
</feature>
<feature type="domain" description="Protein kinase" evidence="14">
    <location>
        <begin position="212"/>
        <end position="447"/>
    </location>
</feature>
<dbReference type="GO" id="GO:0005634">
    <property type="term" value="C:nucleus"/>
    <property type="evidence" value="ECO:0007669"/>
    <property type="project" value="TreeGrafter"/>
</dbReference>
<evidence type="ECO:0000313" key="16">
    <source>
        <dbReference type="EMBL" id="CAG9859480.1"/>
    </source>
</evidence>
<dbReference type="Gene3D" id="1.10.510.10">
    <property type="entry name" value="Transferase(Phosphotransferase) domain 1"/>
    <property type="match status" value="2"/>
</dbReference>
<dbReference type="InterPro" id="IPR017441">
    <property type="entry name" value="Protein_kinase_ATP_BS"/>
</dbReference>
<dbReference type="InterPro" id="IPR006575">
    <property type="entry name" value="RWD_dom"/>
</dbReference>
<dbReference type="EMBL" id="OU900095">
    <property type="protein sequence ID" value="CAG9859480.1"/>
    <property type="molecule type" value="Genomic_DNA"/>
</dbReference>
<evidence type="ECO:0000256" key="10">
    <source>
        <dbReference type="PIRSR" id="PIRSR000660-1"/>
    </source>
</evidence>
<dbReference type="InterPro" id="IPR050339">
    <property type="entry name" value="CC_SR_Kinase"/>
</dbReference>
<dbReference type="GO" id="GO:0005524">
    <property type="term" value="F:ATP binding"/>
    <property type="evidence" value="ECO:0007669"/>
    <property type="project" value="UniProtKB-UniRule"/>
</dbReference>
<reference evidence="16" key="1">
    <citation type="submission" date="2022-01" db="EMBL/GenBank/DDBJ databases">
        <authorList>
            <person name="King R."/>
        </authorList>
    </citation>
    <scope>NUCLEOTIDE SEQUENCE</scope>
</reference>
<feature type="domain" description="Protein kinase" evidence="14">
    <location>
        <begin position="497"/>
        <end position="904"/>
    </location>
</feature>
<dbReference type="Pfam" id="PF00069">
    <property type="entry name" value="Pkinase"/>
    <property type="match status" value="3"/>
</dbReference>
<dbReference type="PROSITE" id="PS50011">
    <property type="entry name" value="PROTEIN_KINASE_DOM"/>
    <property type="match status" value="2"/>
</dbReference>
<dbReference type="Pfam" id="PF13393">
    <property type="entry name" value="tRNA-synt_His"/>
    <property type="match status" value="1"/>
</dbReference>
<dbReference type="InterPro" id="IPR041715">
    <property type="entry name" value="HisRS-like_core"/>
</dbReference>
<evidence type="ECO:0000256" key="9">
    <source>
        <dbReference type="ARBA" id="ARBA00048679"/>
    </source>
</evidence>
<evidence type="ECO:0000259" key="15">
    <source>
        <dbReference type="PROSITE" id="PS50908"/>
    </source>
</evidence>
<dbReference type="PIRSF" id="PIRSF000660">
    <property type="entry name" value="Ser/Thr_PK_GCN2"/>
    <property type="match status" value="1"/>
</dbReference>
<dbReference type="EC" id="2.7.11.1" evidence="1"/>
<evidence type="ECO:0000256" key="5">
    <source>
        <dbReference type="ARBA" id="ARBA00022777"/>
    </source>
</evidence>
<accession>A0A9N9TP04</accession>
<dbReference type="SMART" id="SM00591">
    <property type="entry name" value="RWD"/>
    <property type="match status" value="1"/>
</dbReference>
<dbReference type="GO" id="GO:0005737">
    <property type="term" value="C:cytoplasm"/>
    <property type="evidence" value="ECO:0007669"/>
    <property type="project" value="TreeGrafter"/>
</dbReference>
<dbReference type="PROSITE" id="PS00108">
    <property type="entry name" value="PROTEIN_KINASE_ST"/>
    <property type="match status" value="2"/>
</dbReference>
<keyword evidence="5" id="KW-0418">Kinase</keyword>
<dbReference type="SUPFAM" id="SSF56112">
    <property type="entry name" value="Protein kinase-like (PK-like)"/>
    <property type="match status" value="2"/>
</dbReference>
<name>A0A9N9TP04_PHYSR</name>
<dbReference type="GO" id="GO:0009893">
    <property type="term" value="P:positive regulation of metabolic process"/>
    <property type="evidence" value="ECO:0007669"/>
    <property type="project" value="UniProtKB-ARBA"/>
</dbReference>
<feature type="active site" description="Proton acceptor" evidence="10">
    <location>
        <position position="744"/>
    </location>
</feature>
<dbReference type="InterPro" id="IPR016255">
    <property type="entry name" value="Gcn2"/>
</dbReference>
<feature type="region of interest" description="Disordered" evidence="13">
    <location>
        <begin position="621"/>
        <end position="681"/>
    </location>
</feature>
<dbReference type="InterPro" id="IPR045864">
    <property type="entry name" value="aa-tRNA-synth_II/BPL/LPL"/>
</dbReference>
<dbReference type="PANTHER" id="PTHR11042:SF136">
    <property type="entry name" value="EIF-2-ALPHA KINASE GCN2"/>
    <property type="match status" value="1"/>
</dbReference>
<feature type="compositionally biased region" description="Basic and acidic residues" evidence="13">
    <location>
        <begin position="655"/>
        <end position="676"/>
    </location>
</feature>
<keyword evidence="2" id="KW-0723">Serine/threonine-protein kinase</keyword>
<evidence type="ECO:0000256" key="11">
    <source>
        <dbReference type="PIRSR" id="PIRSR000660-2"/>
    </source>
</evidence>